<evidence type="ECO:0000313" key="2">
    <source>
        <dbReference type="EMBL" id="KMU79858.1"/>
    </source>
</evidence>
<dbReference type="EMBL" id="DS268179">
    <property type="protein sequence ID" value="KMU79858.1"/>
    <property type="molecule type" value="Genomic_DNA"/>
</dbReference>
<protein>
    <submittedName>
        <fullName evidence="2">Uncharacterized protein</fullName>
    </submittedName>
</protein>
<proteinExistence type="predicted"/>
<organism evidence="2 3">
    <name type="scientific">Coccidioides immitis RMSCC 3703</name>
    <dbReference type="NCBI Taxonomy" id="454286"/>
    <lineage>
        <taxon>Eukaryota</taxon>
        <taxon>Fungi</taxon>
        <taxon>Dikarya</taxon>
        <taxon>Ascomycota</taxon>
        <taxon>Pezizomycotina</taxon>
        <taxon>Eurotiomycetes</taxon>
        <taxon>Eurotiomycetidae</taxon>
        <taxon>Onygenales</taxon>
        <taxon>Onygenaceae</taxon>
        <taxon>Coccidioides</taxon>
    </lineage>
</organism>
<feature type="compositionally biased region" description="Basic and acidic residues" evidence="1">
    <location>
        <begin position="26"/>
        <end position="53"/>
    </location>
</feature>
<gene>
    <name evidence="2" type="ORF">CISG_07930</name>
</gene>
<accession>A0A0J8R7X7</accession>
<feature type="region of interest" description="Disordered" evidence="1">
    <location>
        <begin position="1"/>
        <end position="64"/>
    </location>
</feature>
<evidence type="ECO:0000256" key="1">
    <source>
        <dbReference type="SAM" id="MobiDB-lite"/>
    </source>
</evidence>
<evidence type="ECO:0000313" key="3">
    <source>
        <dbReference type="Proteomes" id="UP000054559"/>
    </source>
</evidence>
<reference evidence="3" key="1">
    <citation type="journal article" date="2010" name="Genome Res.">
        <title>Population genomic sequencing of Coccidioides fungi reveals recent hybridization and transposon control.</title>
        <authorList>
            <person name="Neafsey D.E."/>
            <person name="Barker B.M."/>
            <person name="Sharpton T.J."/>
            <person name="Stajich J.E."/>
            <person name="Park D.J."/>
            <person name="Whiston E."/>
            <person name="Hung C.-Y."/>
            <person name="McMahan C."/>
            <person name="White J."/>
            <person name="Sykes S."/>
            <person name="Heiman D."/>
            <person name="Young S."/>
            <person name="Zeng Q."/>
            <person name="Abouelleil A."/>
            <person name="Aftuck L."/>
            <person name="Bessette D."/>
            <person name="Brown A."/>
            <person name="FitzGerald M."/>
            <person name="Lui A."/>
            <person name="Macdonald J.P."/>
            <person name="Priest M."/>
            <person name="Orbach M.J."/>
            <person name="Galgiani J.N."/>
            <person name="Kirkland T.N."/>
            <person name="Cole G.T."/>
            <person name="Birren B.W."/>
            <person name="Henn M.R."/>
            <person name="Taylor J.W."/>
            <person name="Rounsley S.D."/>
        </authorList>
    </citation>
    <scope>NUCLEOTIDE SEQUENCE [LARGE SCALE GENOMIC DNA]</scope>
    <source>
        <strain evidence="3">RMSCC 3703</strain>
    </source>
</reference>
<sequence length="144" mass="16651">MTPSPKRKKKKKEKKRFRPDGMIGETGKRQEKSQEGKENKNDQREKHIKDLPQKKRRRLSNSQQHSQVFYFTGIDDFSDASTIGEKKKKKVKEPLEEQNRPWRKGLSGSCFPLVLYPSAASRFLFFSPLPTVGVQEMLLAPSVC</sequence>
<feature type="region of interest" description="Disordered" evidence="1">
    <location>
        <begin position="83"/>
        <end position="102"/>
    </location>
</feature>
<name>A0A0J8R7X7_COCIT</name>
<dbReference type="AlphaFoldDB" id="A0A0J8R7X7"/>
<dbReference type="Proteomes" id="UP000054559">
    <property type="component" value="Unassembled WGS sequence"/>
</dbReference>
<feature type="compositionally biased region" description="Basic residues" evidence="1">
    <location>
        <begin position="1"/>
        <end position="17"/>
    </location>
</feature>